<keyword evidence="4 6" id="KW-0479">Metal-binding</keyword>
<sequence>MRDAGKIVAECHSIAREFLRPGVTTAEVNAAVDKFLTELGAIPLFKGFPGETPFPASTCISVNSQIVHGIPGGYVLKPGDLVSLDVGVKWKGWCGDSAWSYAIGEVDAEKTHLMAAGRYLLHRSIFLCASRKRWSEVADDMTREAKRLGVTLVRKFVGHGIGKEMHESPQVPNFMDRDMRRSDFELKPGLALAIEPMVNAGKPDVKILGDKWTAVTVDGKPSVHYEHSVGLTANGPVLLTEGVGEPFDPLVEPVRPA</sequence>
<dbReference type="Gene3D" id="3.90.230.10">
    <property type="entry name" value="Creatinase/methionine aminopeptidase superfamily"/>
    <property type="match status" value="1"/>
</dbReference>
<comment type="function">
    <text evidence="1 6">Removes the N-terminal methionine from nascent proteins. The N-terminal methionine is often cleaved when the second residue in the primary sequence is small and uncharged (Met-Ala-, Cys, Gly, Pro, Ser, Thr, or Val). Requires deformylation of the N(alpha)-formylated initiator methionine before it can be hydrolyzed.</text>
</comment>
<dbReference type="EC" id="3.4.11.18" evidence="6 7"/>
<feature type="binding site" evidence="6">
    <location>
        <position position="85"/>
    </location>
    <ligand>
        <name>a divalent metal cation</name>
        <dbReference type="ChEBI" id="CHEBI:60240"/>
        <label>1</label>
    </ligand>
</feature>
<comment type="cofactor">
    <cofactor evidence="6">
        <name>Co(2+)</name>
        <dbReference type="ChEBI" id="CHEBI:48828"/>
    </cofactor>
    <cofactor evidence="6">
        <name>Zn(2+)</name>
        <dbReference type="ChEBI" id="CHEBI:29105"/>
    </cofactor>
    <cofactor evidence="6">
        <name>Mn(2+)</name>
        <dbReference type="ChEBI" id="CHEBI:29035"/>
    </cofactor>
    <cofactor evidence="6">
        <name>Fe(2+)</name>
        <dbReference type="ChEBI" id="CHEBI:29033"/>
    </cofactor>
    <text evidence="6">Binds 2 divalent metal cations per subunit. Has a high-affinity and a low affinity metal-binding site. The true nature of the physiological cofactor is under debate. The enzyme is active with cobalt, zinc, manganese or divalent iron ions. Most likely, methionine aminopeptidases function as mononuclear Fe(2+)-metalloproteases under physiological conditions, and the catalytically relevant metal-binding site has been assigned to the histidine-containing high-affinity site.</text>
</comment>
<reference evidence="9 10" key="1">
    <citation type="submission" date="2019-02" db="EMBL/GenBank/DDBJ databases">
        <title>Deep-cultivation of Planctomycetes and their phenomic and genomic characterization uncovers novel biology.</title>
        <authorList>
            <person name="Wiegand S."/>
            <person name="Jogler M."/>
            <person name="Boedeker C."/>
            <person name="Pinto D."/>
            <person name="Vollmers J."/>
            <person name="Rivas-Marin E."/>
            <person name="Kohn T."/>
            <person name="Peeters S.H."/>
            <person name="Heuer A."/>
            <person name="Rast P."/>
            <person name="Oberbeckmann S."/>
            <person name="Bunk B."/>
            <person name="Jeske O."/>
            <person name="Meyerdierks A."/>
            <person name="Storesund J.E."/>
            <person name="Kallscheuer N."/>
            <person name="Luecker S."/>
            <person name="Lage O.M."/>
            <person name="Pohl T."/>
            <person name="Merkel B.J."/>
            <person name="Hornburger P."/>
            <person name="Mueller R.-W."/>
            <person name="Bruemmer F."/>
            <person name="Labrenz M."/>
            <person name="Spormann A.M."/>
            <person name="Op den Camp H."/>
            <person name="Overmann J."/>
            <person name="Amann R."/>
            <person name="Jetten M.S.M."/>
            <person name="Mascher T."/>
            <person name="Medema M.H."/>
            <person name="Devos D.P."/>
            <person name="Kaster A.-K."/>
            <person name="Ovreas L."/>
            <person name="Rohde M."/>
            <person name="Galperin M.Y."/>
            <person name="Jogler C."/>
        </authorList>
    </citation>
    <scope>NUCLEOTIDE SEQUENCE [LARGE SCALE GENOMIC DNA]</scope>
    <source>
        <strain evidence="9 10">Pan44</strain>
    </source>
</reference>
<dbReference type="PRINTS" id="PR00599">
    <property type="entry name" value="MAPEPTIDASE"/>
</dbReference>
<dbReference type="SUPFAM" id="SSF55920">
    <property type="entry name" value="Creatinase/aminopeptidase"/>
    <property type="match status" value="1"/>
</dbReference>
<comment type="similarity">
    <text evidence="6">Belongs to the peptidase M24A family. Methionine aminopeptidase type 1 subfamily.</text>
</comment>
<evidence type="ECO:0000256" key="4">
    <source>
        <dbReference type="ARBA" id="ARBA00022723"/>
    </source>
</evidence>
<proteinExistence type="inferred from homology"/>
<feature type="binding site" evidence="6">
    <location>
        <position position="68"/>
    </location>
    <ligand>
        <name>substrate</name>
    </ligand>
</feature>
<evidence type="ECO:0000256" key="1">
    <source>
        <dbReference type="ARBA" id="ARBA00002521"/>
    </source>
</evidence>
<dbReference type="GO" id="GO:0004239">
    <property type="term" value="F:initiator methionyl aminopeptidase activity"/>
    <property type="evidence" value="ECO:0007669"/>
    <property type="project" value="UniProtKB-UniRule"/>
</dbReference>
<evidence type="ECO:0000256" key="6">
    <source>
        <dbReference type="HAMAP-Rule" id="MF_01974"/>
    </source>
</evidence>
<organism evidence="9 10">
    <name type="scientific">Caulifigura coniformis</name>
    <dbReference type="NCBI Taxonomy" id="2527983"/>
    <lineage>
        <taxon>Bacteria</taxon>
        <taxon>Pseudomonadati</taxon>
        <taxon>Planctomycetota</taxon>
        <taxon>Planctomycetia</taxon>
        <taxon>Planctomycetales</taxon>
        <taxon>Planctomycetaceae</taxon>
        <taxon>Caulifigura</taxon>
    </lineage>
</organism>
<comment type="subunit">
    <text evidence="6">Monomer.</text>
</comment>
<dbReference type="InterPro" id="IPR001714">
    <property type="entry name" value="Pept_M24_MAP"/>
</dbReference>
<dbReference type="NCBIfam" id="TIGR00500">
    <property type="entry name" value="met_pdase_I"/>
    <property type="match status" value="1"/>
</dbReference>
<dbReference type="InterPro" id="IPR002467">
    <property type="entry name" value="Pept_M24A_MAP1"/>
</dbReference>
<dbReference type="GO" id="GO:0006508">
    <property type="term" value="P:proteolysis"/>
    <property type="evidence" value="ECO:0007669"/>
    <property type="project" value="UniProtKB-KW"/>
</dbReference>
<name>A0A517SE40_9PLAN</name>
<feature type="binding site" evidence="6">
    <location>
        <position position="166"/>
    </location>
    <ligand>
        <name>substrate</name>
    </ligand>
</feature>
<evidence type="ECO:0000259" key="8">
    <source>
        <dbReference type="Pfam" id="PF00557"/>
    </source>
</evidence>
<accession>A0A517SE40</accession>
<dbReference type="GO" id="GO:0005829">
    <property type="term" value="C:cytosol"/>
    <property type="evidence" value="ECO:0007669"/>
    <property type="project" value="TreeGrafter"/>
</dbReference>
<dbReference type="Proteomes" id="UP000315700">
    <property type="component" value="Chromosome"/>
</dbReference>
<dbReference type="InterPro" id="IPR036005">
    <property type="entry name" value="Creatinase/aminopeptidase-like"/>
</dbReference>
<evidence type="ECO:0000256" key="5">
    <source>
        <dbReference type="ARBA" id="ARBA00022801"/>
    </source>
</evidence>
<evidence type="ECO:0000256" key="2">
    <source>
        <dbReference type="ARBA" id="ARBA00022438"/>
    </source>
</evidence>
<keyword evidence="10" id="KW-1185">Reference proteome</keyword>
<keyword evidence="2 6" id="KW-0031">Aminopeptidase</keyword>
<dbReference type="PANTHER" id="PTHR43330:SF27">
    <property type="entry name" value="METHIONINE AMINOPEPTIDASE"/>
    <property type="match status" value="1"/>
</dbReference>
<dbReference type="GO" id="GO:0070006">
    <property type="term" value="F:metalloaminopeptidase activity"/>
    <property type="evidence" value="ECO:0007669"/>
    <property type="project" value="UniProtKB-UniRule"/>
</dbReference>
<feature type="binding site" evidence="6">
    <location>
        <position position="159"/>
    </location>
    <ligand>
        <name>a divalent metal cation</name>
        <dbReference type="ChEBI" id="CHEBI:60240"/>
        <label>2</label>
        <note>catalytic</note>
    </ligand>
</feature>
<feature type="binding site" evidence="6">
    <location>
        <position position="226"/>
    </location>
    <ligand>
        <name>a divalent metal cation</name>
        <dbReference type="ChEBI" id="CHEBI:60240"/>
        <label>1</label>
    </ligand>
</feature>
<dbReference type="Pfam" id="PF00557">
    <property type="entry name" value="Peptidase_M24"/>
    <property type="match status" value="1"/>
</dbReference>
<evidence type="ECO:0000256" key="7">
    <source>
        <dbReference type="RuleBase" id="RU003653"/>
    </source>
</evidence>
<dbReference type="InParanoid" id="A0A517SE40"/>
<gene>
    <name evidence="9" type="primary">map_1</name>
    <name evidence="6" type="synonym">map</name>
    <name evidence="9" type="ORF">Pan44_24280</name>
</gene>
<feature type="binding site" evidence="6">
    <location>
        <position position="96"/>
    </location>
    <ligand>
        <name>a divalent metal cation</name>
        <dbReference type="ChEBI" id="CHEBI:60240"/>
        <label>1</label>
    </ligand>
</feature>
<evidence type="ECO:0000313" key="10">
    <source>
        <dbReference type="Proteomes" id="UP000315700"/>
    </source>
</evidence>
<evidence type="ECO:0000256" key="3">
    <source>
        <dbReference type="ARBA" id="ARBA00022670"/>
    </source>
</evidence>
<dbReference type="GO" id="GO:0046872">
    <property type="term" value="F:metal ion binding"/>
    <property type="evidence" value="ECO:0007669"/>
    <property type="project" value="UniProtKB-UniRule"/>
</dbReference>
<keyword evidence="5 6" id="KW-0378">Hydrolase</keyword>
<protein>
    <recommendedName>
        <fullName evidence="6 7">Methionine aminopeptidase</fullName>
        <shortName evidence="6">MAP</shortName>
        <shortName evidence="6">MetAP</shortName>
        <ecNumber evidence="6 7">3.4.11.18</ecNumber>
    </recommendedName>
    <alternativeName>
        <fullName evidence="6">Peptidase M</fullName>
    </alternativeName>
</protein>
<dbReference type="KEGG" id="ccos:Pan44_24280"/>
<dbReference type="HAMAP" id="MF_01974">
    <property type="entry name" value="MetAP_1"/>
    <property type="match status" value="1"/>
</dbReference>
<feature type="domain" description="Peptidase M24" evidence="8">
    <location>
        <begin position="1"/>
        <end position="232"/>
    </location>
</feature>
<feature type="binding site" evidence="6">
    <location>
        <position position="226"/>
    </location>
    <ligand>
        <name>a divalent metal cation</name>
        <dbReference type="ChEBI" id="CHEBI:60240"/>
        <label>2</label>
        <note>catalytic</note>
    </ligand>
</feature>
<feature type="binding site" evidence="6">
    <location>
        <position position="195"/>
    </location>
    <ligand>
        <name>a divalent metal cation</name>
        <dbReference type="ChEBI" id="CHEBI:60240"/>
        <label>2</label>
        <note>catalytic</note>
    </ligand>
</feature>
<dbReference type="EMBL" id="CP036271">
    <property type="protein sequence ID" value="QDT54395.1"/>
    <property type="molecule type" value="Genomic_DNA"/>
</dbReference>
<evidence type="ECO:0000313" key="9">
    <source>
        <dbReference type="EMBL" id="QDT54395.1"/>
    </source>
</evidence>
<keyword evidence="3 6" id="KW-0645">Protease</keyword>
<dbReference type="AlphaFoldDB" id="A0A517SE40"/>
<dbReference type="InterPro" id="IPR000994">
    <property type="entry name" value="Pept_M24"/>
</dbReference>
<dbReference type="PROSITE" id="PS00680">
    <property type="entry name" value="MAP_1"/>
    <property type="match status" value="1"/>
</dbReference>
<comment type="catalytic activity">
    <reaction evidence="6 7">
        <text>Release of N-terminal amino acids, preferentially methionine, from peptides and arylamides.</text>
        <dbReference type="EC" id="3.4.11.18"/>
    </reaction>
</comment>
<feature type="binding site" evidence="6">
    <location>
        <position position="96"/>
    </location>
    <ligand>
        <name>a divalent metal cation</name>
        <dbReference type="ChEBI" id="CHEBI:60240"/>
        <label>2</label>
        <note>catalytic</note>
    </ligand>
</feature>
<dbReference type="PANTHER" id="PTHR43330">
    <property type="entry name" value="METHIONINE AMINOPEPTIDASE"/>
    <property type="match status" value="1"/>
</dbReference>